<dbReference type="Gene3D" id="1.10.260.40">
    <property type="entry name" value="lambda repressor-like DNA-binding domains"/>
    <property type="match status" value="1"/>
</dbReference>
<dbReference type="EMBL" id="JBEPFB010000017">
    <property type="protein sequence ID" value="MER7377136.1"/>
    <property type="molecule type" value="Genomic_DNA"/>
</dbReference>
<keyword evidence="3" id="KW-1185">Reference proteome</keyword>
<evidence type="ECO:0000313" key="2">
    <source>
        <dbReference type="EMBL" id="MER7377136.1"/>
    </source>
</evidence>
<comment type="caution">
    <text evidence="2">The sequence shown here is derived from an EMBL/GenBank/DDBJ whole genome shotgun (WGS) entry which is preliminary data.</text>
</comment>
<dbReference type="InterPro" id="IPR010982">
    <property type="entry name" value="Lambda_DNA-bd_dom_sf"/>
</dbReference>
<gene>
    <name evidence="2" type="ORF">ABT384_31355</name>
</gene>
<dbReference type="Proteomes" id="UP001486207">
    <property type="component" value="Unassembled WGS sequence"/>
</dbReference>
<organism evidence="2 3">
    <name type="scientific">Streptomyces lanatus</name>
    <dbReference type="NCBI Taxonomy" id="66900"/>
    <lineage>
        <taxon>Bacteria</taxon>
        <taxon>Bacillati</taxon>
        <taxon>Actinomycetota</taxon>
        <taxon>Actinomycetes</taxon>
        <taxon>Kitasatosporales</taxon>
        <taxon>Streptomycetaceae</taxon>
        <taxon>Streptomyces</taxon>
    </lineage>
</organism>
<name>A0ABV1Y023_9ACTN</name>
<protein>
    <recommendedName>
        <fullName evidence="4">XRE family transcriptional regulator</fullName>
    </recommendedName>
</protein>
<reference evidence="2 3" key="1">
    <citation type="submission" date="2024-06" db="EMBL/GenBank/DDBJ databases">
        <title>The Natural Products Discovery Center: Release of the First 8490 Sequenced Strains for Exploring Actinobacteria Biosynthetic Diversity.</title>
        <authorList>
            <person name="Kalkreuter E."/>
            <person name="Kautsar S.A."/>
            <person name="Yang D."/>
            <person name="Bader C.D."/>
            <person name="Teijaro C.N."/>
            <person name="Fluegel L."/>
            <person name="Davis C.M."/>
            <person name="Simpson J.R."/>
            <person name="Lauterbach L."/>
            <person name="Steele A.D."/>
            <person name="Gui C."/>
            <person name="Meng S."/>
            <person name="Li G."/>
            <person name="Viehrig K."/>
            <person name="Ye F."/>
            <person name="Su P."/>
            <person name="Kiefer A.F."/>
            <person name="Nichols A."/>
            <person name="Cepeda A.J."/>
            <person name="Yan W."/>
            <person name="Fan B."/>
            <person name="Jiang Y."/>
            <person name="Adhikari A."/>
            <person name="Zheng C.-J."/>
            <person name="Schuster L."/>
            <person name="Cowan T.M."/>
            <person name="Smanski M.J."/>
            <person name="Chevrette M.G."/>
            <person name="De Carvalho L.P.S."/>
            <person name="Shen B."/>
        </authorList>
    </citation>
    <scope>NUCLEOTIDE SEQUENCE [LARGE SCALE GENOMIC DNA]</scope>
    <source>
        <strain evidence="2 3">NPDC000155</strain>
    </source>
</reference>
<evidence type="ECO:0008006" key="4">
    <source>
        <dbReference type="Google" id="ProtNLM"/>
    </source>
</evidence>
<evidence type="ECO:0000313" key="3">
    <source>
        <dbReference type="Proteomes" id="UP001486207"/>
    </source>
</evidence>
<sequence>MGNPVLETLRRLETHIREQNLDRSAILNPRDLAAKSALPEHTVRCLLRGKNPPADTVNDRVQARIKALSDAHLARSGKPMSDLAGNVSRKLGISGVWARQVCSGEKTPSVELLHGLVEFFGVQGKEAFFTAPAPEALNRVLLGILAEQQPTSEPSVPGPDSLTPAEDSFDDVRSVRLRQARDLPPERWKVLNATLTALLQFDDSQGDR</sequence>
<evidence type="ECO:0000256" key="1">
    <source>
        <dbReference type="SAM" id="MobiDB-lite"/>
    </source>
</evidence>
<proteinExistence type="predicted"/>
<accession>A0ABV1Y023</accession>
<feature type="region of interest" description="Disordered" evidence="1">
    <location>
        <begin position="150"/>
        <end position="170"/>
    </location>
</feature>
<dbReference type="RefSeq" id="WP_190074197.1">
    <property type="nucleotide sequence ID" value="NZ_BNBM01000017.1"/>
</dbReference>